<proteinExistence type="predicted"/>
<dbReference type="Gene3D" id="3.90.550.10">
    <property type="entry name" value="Spore Coat Polysaccharide Biosynthesis Protein SpsA, Chain A"/>
    <property type="match status" value="1"/>
</dbReference>
<dbReference type="PANTHER" id="PTHR43646:SF2">
    <property type="entry name" value="GLYCOSYLTRANSFERASE 2-LIKE DOMAIN-CONTAINING PROTEIN"/>
    <property type="match status" value="1"/>
</dbReference>
<dbReference type="SUPFAM" id="SSF53448">
    <property type="entry name" value="Nucleotide-diphospho-sugar transferases"/>
    <property type="match status" value="1"/>
</dbReference>
<evidence type="ECO:0008006" key="8">
    <source>
        <dbReference type="Google" id="ProtNLM"/>
    </source>
</evidence>
<evidence type="ECO:0000313" key="7">
    <source>
        <dbReference type="Proteomes" id="UP001500523"/>
    </source>
</evidence>
<keyword evidence="4" id="KW-0808">Transferase</keyword>
<evidence type="ECO:0000256" key="2">
    <source>
        <dbReference type="ARBA" id="ARBA00022475"/>
    </source>
</evidence>
<evidence type="ECO:0000313" key="6">
    <source>
        <dbReference type="EMBL" id="GAA3707791.1"/>
    </source>
</evidence>
<keyword evidence="3" id="KW-0328">Glycosyltransferase</keyword>
<evidence type="ECO:0000256" key="3">
    <source>
        <dbReference type="ARBA" id="ARBA00022676"/>
    </source>
</evidence>
<dbReference type="Proteomes" id="UP001500523">
    <property type="component" value="Unassembled WGS sequence"/>
</dbReference>
<reference evidence="7" key="1">
    <citation type="journal article" date="2019" name="Int. J. Syst. Evol. Microbiol.">
        <title>The Global Catalogue of Microorganisms (GCM) 10K type strain sequencing project: providing services to taxonomists for standard genome sequencing and annotation.</title>
        <authorList>
            <consortium name="The Broad Institute Genomics Platform"/>
            <consortium name="The Broad Institute Genome Sequencing Center for Infectious Disease"/>
            <person name="Wu L."/>
            <person name="Ma J."/>
        </authorList>
    </citation>
    <scope>NUCLEOTIDE SEQUENCE [LARGE SCALE GENOMIC DNA]</scope>
    <source>
        <strain evidence="7">JCM 17498</strain>
    </source>
</reference>
<gene>
    <name evidence="6" type="ORF">GCM10022268_16440</name>
</gene>
<name>A0ABP7DPW2_9SPHN</name>
<evidence type="ECO:0000256" key="1">
    <source>
        <dbReference type="ARBA" id="ARBA00004236"/>
    </source>
</evidence>
<comment type="caution">
    <text evidence="6">The sequence shown here is derived from an EMBL/GenBank/DDBJ whole genome shotgun (WGS) entry which is preliminary data.</text>
</comment>
<organism evidence="6 7">
    <name type="scientific">Sphingomonas cynarae</name>
    <dbReference type="NCBI Taxonomy" id="930197"/>
    <lineage>
        <taxon>Bacteria</taxon>
        <taxon>Pseudomonadati</taxon>
        <taxon>Pseudomonadota</taxon>
        <taxon>Alphaproteobacteria</taxon>
        <taxon>Sphingomonadales</taxon>
        <taxon>Sphingomonadaceae</taxon>
        <taxon>Sphingomonas</taxon>
    </lineage>
</organism>
<dbReference type="InterPro" id="IPR029044">
    <property type="entry name" value="Nucleotide-diphossugar_trans"/>
</dbReference>
<accession>A0ABP7DPW2</accession>
<evidence type="ECO:0000256" key="5">
    <source>
        <dbReference type="ARBA" id="ARBA00023136"/>
    </source>
</evidence>
<keyword evidence="2" id="KW-1003">Cell membrane</keyword>
<sequence length="363" mass="39097">MPPATRPDHVPARRVAVAIPVRDEEERLPACLAALDRAAAAWGSRGPVTIVALANQCRDRSVAILRDTRLRHATLVWRAVSLLPGYRHAGWARRLAFDVAADLLVADDDLLLSTDADTLVAPDWLVRNAACLTEADAVAGRAVTIRAERIATGATGHRRLDLLGRYYTALDYLRAVRDPGVEPWPRHYYEGGASIALTHGLYRRIGGAPTPSLAEDRALFDRIRAAGGHVRHPVDVRVATSCRLDGRAPGGMADTVAGWVAQNEDAPLHDTYRLPVALDPDLAVAADRLSFATLPATLAEAQRLIRLHRSDATPQVEPIPVVPVAPPLDHRVAEQAAEFGDGIVSGLGIIGIPRPVDQQQVPA</sequence>
<dbReference type="EMBL" id="BAABBF010000003">
    <property type="protein sequence ID" value="GAA3707791.1"/>
    <property type="molecule type" value="Genomic_DNA"/>
</dbReference>
<comment type="subcellular location">
    <subcellularLocation>
        <location evidence="1">Cell membrane</location>
    </subcellularLocation>
</comment>
<keyword evidence="7" id="KW-1185">Reference proteome</keyword>
<evidence type="ECO:0000256" key="4">
    <source>
        <dbReference type="ARBA" id="ARBA00022679"/>
    </source>
</evidence>
<keyword evidence="5" id="KW-0472">Membrane</keyword>
<dbReference type="PANTHER" id="PTHR43646">
    <property type="entry name" value="GLYCOSYLTRANSFERASE"/>
    <property type="match status" value="1"/>
</dbReference>
<protein>
    <recommendedName>
        <fullName evidence="8">Glycosyl transferase family 2</fullName>
    </recommendedName>
</protein>